<protein>
    <recommendedName>
        <fullName evidence="3">Zn(2)-C6 fungal-type domain-containing protein</fullName>
    </recommendedName>
</protein>
<dbReference type="Gene3D" id="4.10.240.10">
    <property type="entry name" value="Zn(2)-C6 fungal-type DNA-binding domain"/>
    <property type="match status" value="1"/>
</dbReference>
<dbReference type="GO" id="GO:0008270">
    <property type="term" value="F:zinc ion binding"/>
    <property type="evidence" value="ECO:0007669"/>
    <property type="project" value="InterPro"/>
</dbReference>
<feature type="domain" description="Zn(2)-C6 fungal-type" evidence="3">
    <location>
        <begin position="10"/>
        <end position="40"/>
    </location>
</feature>
<keyword evidence="5" id="KW-1185">Reference proteome</keyword>
<evidence type="ECO:0000313" key="4">
    <source>
        <dbReference type="EMBL" id="KAF2732738.1"/>
    </source>
</evidence>
<dbReference type="Proteomes" id="UP000799444">
    <property type="component" value="Unassembled WGS sequence"/>
</dbReference>
<dbReference type="SMART" id="SM00066">
    <property type="entry name" value="GAL4"/>
    <property type="match status" value="1"/>
</dbReference>
<dbReference type="AlphaFoldDB" id="A0A9P4QRZ3"/>
<gene>
    <name evidence="4" type="ORF">EJ04DRAFT_513699</name>
</gene>
<evidence type="ECO:0000256" key="1">
    <source>
        <dbReference type="ARBA" id="ARBA00023242"/>
    </source>
</evidence>
<dbReference type="Pfam" id="PF00172">
    <property type="entry name" value="Zn_clus"/>
    <property type="match status" value="1"/>
</dbReference>
<dbReference type="InterPro" id="IPR036864">
    <property type="entry name" value="Zn2-C6_fun-type_DNA-bd_sf"/>
</dbReference>
<reference evidence="4" key="1">
    <citation type="journal article" date="2020" name="Stud. Mycol.">
        <title>101 Dothideomycetes genomes: a test case for predicting lifestyles and emergence of pathogens.</title>
        <authorList>
            <person name="Haridas S."/>
            <person name="Albert R."/>
            <person name="Binder M."/>
            <person name="Bloem J."/>
            <person name="Labutti K."/>
            <person name="Salamov A."/>
            <person name="Andreopoulos B."/>
            <person name="Baker S."/>
            <person name="Barry K."/>
            <person name="Bills G."/>
            <person name="Bluhm B."/>
            <person name="Cannon C."/>
            <person name="Castanera R."/>
            <person name="Culley D."/>
            <person name="Daum C."/>
            <person name="Ezra D."/>
            <person name="Gonzalez J."/>
            <person name="Henrissat B."/>
            <person name="Kuo A."/>
            <person name="Liang C."/>
            <person name="Lipzen A."/>
            <person name="Lutzoni F."/>
            <person name="Magnuson J."/>
            <person name="Mondo S."/>
            <person name="Nolan M."/>
            <person name="Ohm R."/>
            <person name="Pangilinan J."/>
            <person name="Park H.-J."/>
            <person name="Ramirez L."/>
            <person name="Alfaro M."/>
            <person name="Sun H."/>
            <person name="Tritt A."/>
            <person name="Yoshinaga Y."/>
            <person name="Zwiers L.-H."/>
            <person name="Turgeon B."/>
            <person name="Goodwin S."/>
            <person name="Spatafora J."/>
            <person name="Crous P."/>
            <person name="Grigoriev I."/>
        </authorList>
    </citation>
    <scope>NUCLEOTIDE SEQUENCE</scope>
    <source>
        <strain evidence="4">CBS 125425</strain>
    </source>
</reference>
<organism evidence="4 5">
    <name type="scientific">Polyplosphaeria fusca</name>
    <dbReference type="NCBI Taxonomy" id="682080"/>
    <lineage>
        <taxon>Eukaryota</taxon>
        <taxon>Fungi</taxon>
        <taxon>Dikarya</taxon>
        <taxon>Ascomycota</taxon>
        <taxon>Pezizomycotina</taxon>
        <taxon>Dothideomycetes</taxon>
        <taxon>Pleosporomycetidae</taxon>
        <taxon>Pleosporales</taxon>
        <taxon>Tetraplosphaeriaceae</taxon>
        <taxon>Polyplosphaeria</taxon>
    </lineage>
</organism>
<feature type="region of interest" description="Disordered" evidence="2">
    <location>
        <begin position="565"/>
        <end position="597"/>
    </location>
</feature>
<dbReference type="PROSITE" id="PS00463">
    <property type="entry name" value="ZN2_CY6_FUNGAL_1"/>
    <property type="match status" value="1"/>
</dbReference>
<dbReference type="SUPFAM" id="SSF57701">
    <property type="entry name" value="Zn2/Cys6 DNA-binding domain"/>
    <property type="match status" value="1"/>
</dbReference>
<keyword evidence="1" id="KW-0539">Nucleus</keyword>
<evidence type="ECO:0000256" key="2">
    <source>
        <dbReference type="SAM" id="MobiDB-lite"/>
    </source>
</evidence>
<comment type="caution">
    <text evidence="4">The sequence shown here is derived from an EMBL/GenBank/DDBJ whole genome shotgun (WGS) entry which is preliminary data.</text>
</comment>
<dbReference type="GO" id="GO:0000981">
    <property type="term" value="F:DNA-binding transcription factor activity, RNA polymerase II-specific"/>
    <property type="evidence" value="ECO:0007669"/>
    <property type="project" value="InterPro"/>
</dbReference>
<name>A0A9P4QRZ3_9PLEO</name>
<dbReference type="CDD" id="cd00067">
    <property type="entry name" value="GAL4"/>
    <property type="match status" value="1"/>
</dbReference>
<sequence>MVNTGRPSTGCLTCRRRRVKCDEAKPNCQRCVKLKADCQWQDEWSTMLRRQEKWAAKKVGQRVERVQMKRKVERMRAQSTSPLPSAMLPAMLPRQVQIGPEAFAVSLFYADYSFTAATCPFLYLVQPLYEQQDGPDCLHSVVPAVALASAAKQMRRQDLMAAAHDHYGTALRRLVKCLSDPDVAKQDATLITVFLLGLYEFIAADCFSERPTPYYTHGPGRAAILRMRGREQFETRDGRNMFIIMYHEQLVSSLLGNGEPLDESPFWLHDACDLSPVISLQLFMHDTACFVSRCRTGLREWKSGSALFASLLRSGLSLLRLAVSLLHLYQTGTINENDTIKHYAHGDPRRVYAPTNINRQVPKPREFRADPSIPDEVMHKCLLIWWPKDYSIAKVAEKVAKDSQPSADSTPKSDDIDFYLSVTRALASNICRATYIHLLQSLLEISAHVSSAEEIPGLNSESDDKAFQMEWRSAIKQLTIGICEDIPYALGELDGHGTRVPIALAGSSFRAYLQLYPLLTGLNATQDSPDCQMLVKERLTYIGEVLGIGMANQMATMAHITTDFESQRTPTPEFYDFSSSPSSSNDSPPQLSVTPSLEHMRPVQIAIR</sequence>
<dbReference type="InterPro" id="IPR001138">
    <property type="entry name" value="Zn2Cys6_DnaBD"/>
</dbReference>
<dbReference type="PANTHER" id="PTHR38791">
    <property type="entry name" value="ZN(II)2CYS6 TRANSCRIPTION FACTOR (EUROFUNG)-RELATED-RELATED"/>
    <property type="match status" value="1"/>
</dbReference>
<dbReference type="PROSITE" id="PS50048">
    <property type="entry name" value="ZN2_CY6_FUNGAL_2"/>
    <property type="match status" value="1"/>
</dbReference>
<proteinExistence type="predicted"/>
<evidence type="ECO:0000259" key="3">
    <source>
        <dbReference type="PROSITE" id="PS50048"/>
    </source>
</evidence>
<dbReference type="InterPro" id="IPR053175">
    <property type="entry name" value="DHMBA_Reg_Transcription_Factor"/>
</dbReference>
<dbReference type="OrthoDB" id="5429770at2759"/>
<accession>A0A9P4QRZ3</accession>
<evidence type="ECO:0000313" key="5">
    <source>
        <dbReference type="Proteomes" id="UP000799444"/>
    </source>
</evidence>
<dbReference type="EMBL" id="ML996172">
    <property type="protein sequence ID" value="KAF2732738.1"/>
    <property type="molecule type" value="Genomic_DNA"/>
</dbReference>
<feature type="compositionally biased region" description="Low complexity" evidence="2">
    <location>
        <begin position="578"/>
        <end position="592"/>
    </location>
</feature>